<dbReference type="RefSeq" id="WP_311425372.1">
    <property type="nucleotide sequence ID" value="NZ_JAVREH010000079.1"/>
</dbReference>
<comment type="caution">
    <text evidence="1">The sequence shown here is derived from an EMBL/GenBank/DDBJ whole genome shotgun (WGS) entry which is preliminary data.</text>
</comment>
<evidence type="ECO:0000313" key="2">
    <source>
        <dbReference type="Proteomes" id="UP001183176"/>
    </source>
</evidence>
<evidence type="ECO:0000313" key="1">
    <source>
        <dbReference type="EMBL" id="MDT0264230.1"/>
    </source>
</evidence>
<keyword evidence="2" id="KW-1185">Reference proteome</keyword>
<reference evidence="2" key="1">
    <citation type="submission" date="2023-07" db="EMBL/GenBank/DDBJ databases">
        <title>30 novel species of actinomycetes from the DSMZ collection.</title>
        <authorList>
            <person name="Nouioui I."/>
        </authorList>
    </citation>
    <scope>NUCLEOTIDE SEQUENCE [LARGE SCALE GENOMIC DNA]</scope>
    <source>
        <strain evidence="2">DSM 44399</strain>
    </source>
</reference>
<accession>A0ABU2JGX5</accession>
<organism evidence="1 2">
    <name type="scientific">Jatrophihabitans lederbergiae</name>
    <dbReference type="NCBI Taxonomy" id="3075547"/>
    <lineage>
        <taxon>Bacteria</taxon>
        <taxon>Bacillati</taxon>
        <taxon>Actinomycetota</taxon>
        <taxon>Actinomycetes</taxon>
        <taxon>Jatrophihabitantales</taxon>
        <taxon>Jatrophihabitantaceae</taxon>
        <taxon>Jatrophihabitans</taxon>
    </lineage>
</organism>
<gene>
    <name evidence="1" type="ORF">RM423_22950</name>
</gene>
<dbReference type="Proteomes" id="UP001183176">
    <property type="component" value="Unassembled WGS sequence"/>
</dbReference>
<name>A0ABU2JGX5_9ACTN</name>
<sequence length="48" mass="4881">MDDVAQNVPWSASFAYGPADDDGHAVFFDLGDLSAAKGPVSPAAELGT</sequence>
<protein>
    <submittedName>
        <fullName evidence="1">Uncharacterized protein</fullName>
    </submittedName>
</protein>
<proteinExistence type="predicted"/>
<dbReference type="EMBL" id="JAVREH010000079">
    <property type="protein sequence ID" value="MDT0264230.1"/>
    <property type="molecule type" value="Genomic_DNA"/>
</dbReference>